<dbReference type="GeneID" id="92934865"/>
<protein>
    <submittedName>
        <fullName evidence="2">Isomerase</fullName>
    </submittedName>
</protein>
<dbReference type="HOGENOM" id="CLU_122429_1_0_4"/>
<dbReference type="InterPro" id="IPR037401">
    <property type="entry name" value="SnoaL-like"/>
</dbReference>
<dbReference type="InterPro" id="IPR032710">
    <property type="entry name" value="NTF2-like_dom_sf"/>
</dbReference>
<dbReference type="OrthoDB" id="1115105at2"/>
<keyword evidence="3" id="KW-1185">Reference proteome</keyword>
<sequence length="162" mass="18539">MSTQLPAVSGDVAAAAQRLIAFYEQLSPERLASLDAYYAPDAHFKDPFNDVRGLAAIARIFEHMFATLDQPRFTVIHNMVQGDQAFLGWEFRFRMRRWRPQVEQCIQGATLVRFDAQGRVAMHRDYWDAAEELYEKLPVLGSLMRWLRRSACASGPARRSSS</sequence>
<feature type="domain" description="SnoaL-like" evidence="1">
    <location>
        <begin position="21"/>
        <end position="122"/>
    </location>
</feature>
<dbReference type="STRING" id="360910.BAV2075"/>
<dbReference type="KEGG" id="bav:BAV2075"/>
<evidence type="ECO:0000259" key="1">
    <source>
        <dbReference type="Pfam" id="PF12680"/>
    </source>
</evidence>
<dbReference type="SUPFAM" id="SSF54427">
    <property type="entry name" value="NTF2-like"/>
    <property type="match status" value="1"/>
</dbReference>
<keyword evidence="2" id="KW-0413">Isomerase</keyword>
<dbReference type="AlphaFoldDB" id="Q2KZK7"/>
<dbReference type="GO" id="GO:0016853">
    <property type="term" value="F:isomerase activity"/>
    <property type="evidence" value="ECO:0007669"/>
    <property type="project" value="UniProtKB-KW"/>
</dbReference>
<gene>
    <name evidence="2" type="ordered locus">BAV2075</name>
</gene>
<reference evidence="2 3" key="1">
    <citation type="journal article" date="2006" name="J. Bacteriol.">
        <title>Comparison of the genome sequence of the poultry pathogen Bordetella avium with those of B. bronchiseptica, B. pertussis, and B. parapertussis reveals extensive diversity in surface structures associated with host interaction.</title>
        <authorList>
            <person name="Sebaihia M."/>
            <person name="Preston A."/>
            <person name="Maskell D.J."/>
            <person name="Kuzmiak H."/>
            <person name="Connell T.D."/>
            <person name="King N.D."/>
            <person name="Orndorff P.E."/>
            <person name="Miyamoto D.M."/>
            <person name="Thomson N.R."/>
            <person name="Harris D."/>
            <person name="Goble A."/>
            <person name="Lord A."/>
            <person name="Murphy L."/>
            <person name="Quail M.A."/>
            <person name="Rutter S."/>
            <person name="Squares R."/>
            <person name="Squares S."/>
            <person name="Woodward J."/>
            <person name="Parkhill J."/>
            <person name="Temple L.M."/>
        </authorList>
    </citation>
    <scope>NUCLEOTIDE SEQUENCE [LARGE SCALE GENOMIC DNA]</scope>
    <source>
        <strain evidence="2 3">197N</strain>
    </source>
</reference>
<evidence type="ECO:0000313" key="2">
    <source>
        <dbReference type="EMBL" id="CAJ49685.1"/>
    </source>
</evidence>
<dbReference type="EMBL" id="AM167904">
    <property type="protein sequence ID" value="CAJ49685.1"/>
    <property type="molecule type" value="Genomic_DNA"/>
</dbReference>
<evidence type="ECO:0000313" key="3">
    <source>
        <dbReference type="Proteomes" id="UP000001977"/>
    </source>
</evidence>
<dbReference type="eggNOG" id="COG4319">
    <property type="taxonomic scope" value="Bacteria"/>
</dbReference>
<dbReference type="Gene3D" id="3.10.450.50">
    <property type="match status" value="1"/>
</dbReference>
<dbReference type="Pfam" id="PF12680">
    <property type="entry name" value="SnoaL_2"/>
    <property type="match status" value="1"/>
</dbReference>
<proteinExistence type="predicted"/>
<name>Q2KZK7_BORA1</name>
<organism evidence="2 3">
    <name type="scientific">Bordetella avium (strain 197N)</name>
    <dbReference type="NCBI Taxonomy" id="360910"/>
    <lineage>
        <taxon>Bacteria</taxon>
        <taxon>Pseudomonadati</taxon>
        <taxon>Pseudomonadota</taxon>
        <taxon>Betaproteobacteria</taxon>
        <taxon>Burkholderiales</taxon>
        <taxon>Alcaligenaceae</taxon>
        <taxon>Bordetella</taxon>
    </lineage>
</organism>
<dbReference type="RefSeq" id="WP_012417741.1">
    <property type="nucleotide sequence ID" value="NC_010645.1"/>
</dbReference>
<accession>Q2KZK7</accession>
<dbReference type="Proteomes" id="UP000001977">
    <property type="component" value="Chromosome"/>
</dbReference>